<dbReference type="SMR" id="B4KXX4"/>
<dbReference type="Proteomes" id="UP000009192">
    <property type="component" value="Unassembled WGS sequence"/>
</dbReference>
<evidence type="ECO:0000313" key="2">
    <source>
        <dbReference type="EMBL" id="EDW17646.2"/>
    </source>
</evidence>
<dbReference type="eggNOG" id="KOG1574">
    <property type="taxonomic scope" value="Eukaryota"/>
</dbReference>
<dbReference type="AlphaFoldDB" id="B4KXX4"/>
<sequence>MQTGVLHLRAFVPTIMLKQDSGLLKKASVTVVAPNSNYANFFKPNERISCNADSDPSPDVRSTGDSLIDQISVTIDGEKHWVSGVDASTTCTDLICALLSYKDLEGKNNEHLPIYNTLSNKSGRSIHTSSQNANHKATTITNTKENEQTSYSKGLNTNLHQYVIVKRLRDSRFEEYLDGSTRLMDVIPTADKLTKNQCELQLRNLASDTSARFCKQMESQMFSMLSMSTDKDSGMGSPVGSARSERYRRRRGKAHRMGVTEGPALPKHTKPLQPQPCNLNPNEHLMNIILAQDETIKRQIYLLNQKEQQILKIEDEKHRARAQKLGKNYLIDTYLNALGRASDKELDRPDLEDQWECVTSSHKLNSPHPACIHEVDANQPAEIVSNISLDANIYWLEKVYTLNVRLQREEEELLRLHAKVRKHQMRLAYHTKDEVLQQIDRLDTSLANQVNDIYRIERQLLMANEQLKAKLGVLESLGNELEVMPGVDHEMSAETTALTRQLNDDIIAHRKSIAEHLIQNLQEKEGRQNYVKNLIKNDANGRDQTDAKMLKKQLFFAVDKPETLHQEKQPQTRYTSHNESNRLLGYIDPDIDIENFGTLV</sequence>
<feature type="compositionally biased region" description="Basic residues" evidence="1">
    <location>
        <begin position="246"/>
        <end position="256"/>
    </location>
</feature>
<evidence type="ECO:0008006" key="4">
    <source>
        <dbReference type="Google" id="ProtNLM"/>
    </source>
</evidence>
<dbReference type="Gene3D" id="3.10.20.90">
    <property type="entry name" value="Phosphatidylinositol 3-kinase Catalytic Subunit, Chain A, domain 1"/>
    <property type="match status" value="1"/>
</dbReference>
<dbReference type="EMBL" id="CH933809">
    <property type="protein sequence ID" value="EDW17646.2"/>
    <property type="molecule type" value="Genomic_DNA"/>
</dbReference>
<keyword evidence="3" id="KW-1185">Reference proteome</keyword>
<evidence type="ECO:0000256" key="1">
    <source>
        <dbReference type="SAM" id="MobiDB-lite"/>
    </source>
</evidence>
<dbReference type="FunCoup" id="B4KXX4">
    <property type="interactions" value="1"/>
</dbReference>
<gene>
    <name evidence="2" type="primary">Dmoj\GI12531</name>
    <name evidence="2" type="ORF">Dmoj_GI12531</name>
</gene>
<protein>
    <recommendedName>
        <fullName evidence="4">Ras-associating domain-containing protein</fullName>
    </recommendedName>
</protein>
<feature type="region of interest" description="Disordered" evidence="1">
    <location>
        <begin position="227"/>
        <end position="272"/>
    </location>
</feature>
<accession>B4KXX4</accession>
<dbReference type="OrthoDB" id="10034447at2759"/>
<reference evidence="2 3" key="1">
    <citation type="journal article" date="2007" name="Nature">
        <title>Evolution of genes and genomes on the Drosophila phylogeny.</title>
        <authorList>
            <consortium name="Drosophila 12 Genomes Consortium"/>
            <person name="Clark A.G."/>
            <person name="Eisen M.B."/>
            <person name="Smith D.R."/>
            <person name="Bergman C.M."/>
            <person name="Oliver B."/>
            <person name="Markow T.A."/>
            <person name="Kaufman T.C."/>
            <person name="Kellis M."/>
            <person name="Gelbart W."/>
            <person name="Iyer V.N."/>
            <person name="Pollard D.A."/>
            <person name="Sackton T.B."/>
            <person name="Larracuente A.M."/>
            <person name="Singh N.D."/>
            <person name="Abad J.P."/>
            <person name="Abt D.N."/>
            <person name="Adryan B."/>
            <person name="Aguade M."/>
            <person name="Akashi H."/>
            <person name="Anderson W.W."/>
            <person name="Aquadro C.F."/>
            <person name="Ardell D.H."/>
            <person name="Arguello R."/>
            <person name="Artieri C.G."/>
            <person name="Barbash D.A."/>
            <person name="Barker D."/>
            <person name="Barsanti P."/>
            <person name="Batterham P."/>
            <person name="Batzoglou S."/>
            <person name="Begun D."/>
            <person name="Bhutkar A."/>
            <person name="Blanco E."/>
            <person name="Bosak S.A."/>
            <person name="Bradley R.K."/>
            <person name="Brand A.D."/>
            <person name="Brent M.R."/>
            <person name="Brooks A.N."/>
            <person name="Brown R.H."/>
            <person name="Butlin R.K."/>
            <person name="Caggese C."/>
            <person name="Calvi B.R."/>
            <person name="Bernardo de Carvalho A."/>
            <person name="Caspi A."/>
            <person name="Castrezana S."/>
            <person name="Celniker S.E."/>
            <person name="Chang J.L."/>
            <person name="Chapple C."/>
            <person name="Chatterji S."/>
            <person name="Chinwalla A."/>
            <person name="Civetta A."/>
            <person name="Clifton S.W."/>
            <person name="Comeron J.M."/>
            <person name="Costello J.C."/>
            <person name="Coyne J.A."/>
            <person name="Daub J."/>
            <person name="David R.G."/>
            <person name="Delcher A.L."/>
            <person name="Delehaunty K."/>
            <person name="Do C.B."/>
            <person name="Ebling H."/>
            <person name="Edwards K."/>
            <person name="Eickbush T."/>
            <person name="Evans J.D."/>
            <person name="Filipski A."/>
            <person name="Findeiss S."/>
            <person name="Freyhult E."/>
            <person name="Fulton L."/>
            <person name="Fulton R."/>
            <person name="Garcia A.C."/>
            <person name="Gardiner A."/>
            <person name="Garfield D.A."/>
            <person name="Garvin B.E."/>
            <person name="Gibson G."/>
            <person name="Gilbert D."/>
            <person name="Gnerre S."/>
            <person name="Godfrey J."/>
            <person name="Good R."/>
            <person name="Gotea V."/>
            <person name="Gravely B."/>
            <person name="Greenberg A.J."/>
            <person name="Griffiths-Jones S."/>
            <person name="Gross S."/>
            <person name="Guigo R."/>
            <person name="Gustafson E.A."/>
            <person name="Haerty W."/>
            <person name="Hahn M.W."/>
            <person name="Halligan D.L."/>
            <person name="Halpern A.L."/>
            <person name="Halter G.M."/>
            <person name="Han M.V."/>
            <person name="Heger A."/>
            <person name="Hillier L."/>
            <person name="Hinrichs A.S."/>
            <person name="Holmes I."/>
            <person name="Hoskins R.A."/>
            <person name="Hubisz M.J."/>
            <person name="Hultmark D."/>
            <person name="Huntley M.A."/>
            <person name="Jaffe D.B."/>
            <person name="Jagadeeshan S."/>
            <person name="Jeck W.R."/>
            <person name="Johnson J."/>
            <person name="Jones C.D."/>
            <person name="Jordan W.C."/>
            <person name="Karpen G.H."/>
            <person name="Kataoka E."/>
            <person name="Keightley P.D."/>
            <person name="Kheradpour P."/>
            <person name="Kirkness E.F."/>
            <person name="Koerich L.B."/>
            <person name="Kristiansen K."/>
            <person name="Kudrna D."/>
            <person name="Kulathinal R.J."/>
            <person name="Kumar S."/>
            <person name="Kwok R."/>
            <person name="Lander E."/>
            <person name="Langley C.H."/>
            <person name="Lapoint R."/>
            <person name="Lazzaro B.P."/>
            <person name="Lee S.J."/>
            <person name="Levesque L."/>
            <person name="Li R."/>
            <person name="Lin C.F."/>
            <person name="Lin M.F."/>
            <person name="Lindblad-Toh K."/>
            <person name="Llopart A."/>
            <person name="Long M."/>
            <person name="Low L."/>
            <person name="Lozovsky E."/>
            <person name="Lu J."/>
            <person name="Luo M."/>
            <person name="Machado C.A."/>
            <person name="Makalowski W."/>
            <person name="Marzo M."/>
            <person name="Matsuda M."/>
            <person name="Matzkin L."/>
            <person name="McAllister B."/>
            <person name="McBride C.S."/>
            <person name="McKernan B."/>
            <person name="McKernan K."/>
            <person name="Mendez-Lago M."/>
            <person name="Minx P."/>
            <person name="Mollenhauer M.U."/>
            <person name="Montooth K."/>
            <person name="Mount S.M."/>
            <person name="Mu X."/>
            <person name="Myers E."/>
            <person name="Negre B."/>
            <person name="Newfeld S."/>
            <person name="Nielsen R."/>
            <person name="Noor M.A."/>
            <person name="O'Grady P."/>
            <person name="Pachter L."/>
            <person name="Papaceit M."/>
            <person name="Parisi M.J."/>
            <person name="Parisi M."/>
            <person name="Parts L."/>
            <person name="Pedersen J.S."/>
            <person name="Pesole G."/>
            <person name="Phillippy A.M."/>
            <person name="Ponting C.P."/>
            <person name="Pop M."/>
            <person name="Porcelli D."/>
            <person name="Powell J.R."/>
            <person name="Prohaska S."/>
            <person name="Pruitt K."/>
            <person name="Puig M."/>
            <person name="Quesneville H."/>
            <person name="Ram K.R."/>
            <person name="Rand D."/>
            <person name="Rasmussen M.D."/>
            <person name="Reed L.K."/>
            <person name="Reenan R."/>
            <person name="Reily A."/>
            <person name="Remington K.A."/>
            <person name="Rieger T.T."/>
            <person name="Ritchie M.G."/>
            <person name="Robin C."/>
            <person name="Rogers Y.H."/>
            <person name="Rohde C."/>
            <person name="Rozas J."/>
            <person name="Rubenfield M.J."/>
            <person name="Ruiz A."/>
            <person name="Russo S."/>
            <person name="Salzberg S.L."/>
            <person name="Sanchez-Gracia A."/>
            <person name="Saranga D.J."/>
            <person name="Sato H."/>
            <person name="Schaeffer S.W."/>
            <person name="Schatz M.C."/>
            <person name="Schlenke T."/>
            <person name="Schwartz R."/>
            <person name="Segarra C."/>
            <person name="Singh R.S."/>
            <person name="Sirot L."/>
            <person name="Sirota M."/>
            <person name="Sisneros N.B."/>
            <person name="Smith C.D."/>
            <person name="Smith T.F."/>
            <person name="Spieth J."/>
            <person name="Stage D.E."/>
            <person name="Stark A."/>
            <person name="Stephan W."/>
            <person name="Strausberg R.L."/>
            <person name="Strempel S."/>
            <person name="Sturgill D."/>
            <person name="Sutton G."/>
            <person name="Sutton G.G."/>
            <person name="Tao W."/>
            <person name="Teichmann S."/>
            <person name="Tobari Y.N."/>
            <person name="Tomimura Y."/>
            <person name="Tsolas J.M."/>
            <person name="Valente V.L."/>
            <person name="Venter E."/>
            <person name="Venter J.C."/>
            <person name="Vicario S."/>
            <person name="Vieira F.G."/>
            <person name="Vilella A.J."/>
            <person name="Villasante A."/>
            <person name="Walenz B."/>
            <person name="Wang J."/>
            <person name="Wasserman M."/>
            <person name="Watts T."/>
            <person name="Wilson D."/>
            <person name="Wilson R.K."/>
            <person name="Wing R.A."/>
            <person name="Wolfner M.F."/>
            <person name="Wong A."/>
            <person name="Wong G.K."/>
            <person name="Wu C.I."/>
            <person name="Wu G."/>
            <person name="Yamamoto D."/>
            <person name="Yang H.P."/>
            <person name="Yang S.P."/>
            <person name="Yorke J.A."/>
            <person name="Yoshida K."/>
            <person name="Zdobnov E."/>
            <person name="Zhang P."/>
            <person name="Zhang Y."/>
            <person name="Zimin A.V."/>
            <person name="Baldwin J."/>
            <person name="Abdouelleil A."/>
            <person name="Abdulkadir J."/>
            <person name="Abebe A."/>
            <person name="Abera B."/>
            <person name="Abreu J."/>
            <person name="Acer S.C."/>
            <person name="Aftuck L."/>
            <person name="Alexander A."/>
            <person name="An P."/>
            <person name="Anderson E."/>
            <person name="Anderson S."/>
            <person name="Arachi H."/>
            <person name="Azer M."/>
            <person name="Bachantsang P."/>
            <person name="Barry A."/>
            <person name="Bayul T."/>
            <person name="Berlin A."/>
            <person name="Bessette D."/>
            <person name="Bloom T."/>
            <person name="Blye J."/>
            <person name="Boguslavskiy L."/>
            <person name="Bonnet C."/>
            <person name="Boukhgalter B."/>
            <person name="Bourzgui I."/>
            <person name="Brown A."/>
            <person name="Cahill P."/>
            <person name="Channer S."/>
            <person name="Cheshatsang Y."/>
            <person name="Chuda L."/>
            <person name="Citroen M."/>
            <person name="Collymore A."/>
            <person name="Cooke P."/>
            <person name="Costello M."/>
            <person name="D'Aco K."/>
            <person name="Daza R."/>
            <person name="De Haan G."/>
            <person name="DeGray S."/>
            <person name="DeMaso C."/>
            <person name="Dhargay N."/>
            <person name="Dooley K."/>
            <person name="Dooley E."/>
            <person name="Doricent M."/>
            <person name="Dorje P."/>
            <person name="Dorjee K."/>
            <person name="Dupes A."/>
            <person name="Elong R."/>
            <person name="Falk J."/>
            <person name="Farina A."/>
            <person name="Faro S."/>
            <person name="Ferguson D."/>
            <person name="Fisher S."/>
            <person name="Foley C.D."/>
            <person name="Franke A."/>
            <person name="Friedrich D."/>
            <person name="Gadbois L."/>
            <person name="Gearin G."/>
            <person name="Gearin C.R."/>
            <person name="Giannoukos G."/>
            <person name="Goode T."/>
            <person name="Graham J."/>
            <person name="Grandbois E."/>
            <person name="Grewal S."/>
            <person name="Gyaltsen K."/>
            <person name="Hafez N."/>
            <person name="Hagos B."/>
            <person name="Hall J."/>
            <person name="Henson C."/>
            <person name="Hollinger A."/>
            <person name="Honan T."/>
            <person name="Huard M.D."/>
            <person name="Hughes L."/>
            <person name="Hurhula B."/>
            <person name="Husby M.E."/>
            <person name="Kamat A."/>
            <person name="Kanga B."/>
            <person name="Kashin S."/>
            <person name="Khazanovich D."/>
            <person name="Kisner P."/>
            <person name="Lance K."/>
            <person name="Lara M."/>
            <person name="Lee W."/>
            <person name="Lennon N."/>
            <person name="Letendre F."/>
            <person name="LeVine R."/>
            <person name="Lipovsky A."/>
            <person name="Liu X."/>
            <person name="Liu J."/>
            <person name="Liu S."/>
            <person name="Lokyitsang T."/>
            <person name="Lokyitsang Y."/>
            <person name="Lubonja R."/>
            <person name="Lui A."/>
            <person name="MacDonald P."/>
            <person name="Magnisalis V."/>
            <person name="Maru K."/>
            <person name="Matthews C."/>
            <person name="McCusker W."/>
            <person name="McDonough S."/>
            <person name="Mehta T."/>
            <person name="Meldrim J."/>
            <person name="Meneus L."/>
            <person name="Mihai O."/>
            <person name="Mihalev A."/>
            <person name="Mihova T."/>
            <person name="Mittelman R."/>
            <person name="Mlenga V."/>
            <person name="Montmayeur A."/>
            <person name="Mulrain L."/>
            <person name="Navidi A."/>
            <person name="Naylor J."/>
            <person name="Negash T."/>
            <person name="Nguyen T."/>
            <person name="Nguyen N."/>
            <person name="Nicol R."/>
            <person name="Norbu C."/>
            <person name="Norbu N."/>
            <person name="Novod N."/>
            <person name="O'Neill B."/>
            <person name="Osman S."/>
            <person name="Markiewicz E."/>
            <person name="Oyono O.L."/>
            <person name="Patti C."/>
            <person name="Phunkhang P."/>
            <person name="Pierre F."/>
            <person name="Priest M."/>
            <person name="Raghuraman S."/>
            <person name="Rege F."/>
            <person name="Reyes R."/>
            <person name="Rise C."/>
            <person name="Rogov P."/>
            <person name="Ross K."/>
            <person name="Ryan E."/>
            <person name="Settipalli S."/>
            <person name="Shea T."/>
            <person name="Sherpa N."/>
            <person name="Shi L."/>
            <person name="Shih D."/>
            <person name="Sparrow T."/>
            <person name="Spaulding J."/>
            <person name="Stalker J."/>
            <person name="Stange-Thomann N."/>
            <person name="Stavropoulos S."/>
            <person name="Stone C."/>
            <person name="Strader C."/>
            <person name="Tesfaye S."/>
            <person name="Thomson T."/>
            <person name="Thoulutsang Y."/>
            <person name="Thoulutsang D."/>
            <person name="Topham K."/>
            <person name="Topping I."/>
            <person name="Tsamla T."/>
            <person name="Vassiliev H."/>
            <person name="Vo A."/>
            <person name="Wangchuk T."/>
            <person name="Wangdi T."/>
            <person name="Weiand M."/>
            <person name="Wilkinson J."/>
            <person name="Wilson A."/>
            <person name="Yadav S."/>
            <person name="Young G."/>
            <person name="Yu Q."/>
            <person name="Zembek L."/>
            <person name="Zhong D."/>
            <person name="Zimmer A."/>
            <person name="Zwirko Z."/>
            <person name="Jaffe D.B."/>
            <person name="Alvarez P."/>
            <person name="Brockman W."/>
            <person name="Butler J."/>
            <person name="Chin C."/>
            <person name="Gnerre S."/>
            <person name="Grabherr M."/>
            <person name="Kleber M."/>
            <person name="Mauceli E."/>
            <person name="MacCallum I."/>
        </authorList>
    </citation>
    <scope>NUCLEOTIDE SEQUENCE [LARGE SCALE GENOMIC DNA]</scope>
    <source>
        <strain evidence="3">Tucson 15081-1352.22</strain>
    </source>
</reference>
<proteinExistence type="predicted"/>
<dbReference type="PANTHER" id="PTHR15286">
    <property type="entry name" value="RAS-ASSOCIATING DOMAIN CONTAINING PROTEIN"/>
    <property type="match status" value="1"/>
</dbReference>
<dbReference type="InterPro" id="IPR033593">
    <property type="entry name" value="N-RASSF"/>
</dbReference>
<dbReference type="PANTHER" id="PTHR15286:SF1">
    <property type="entry name" value="FI07216P"/>
    <property type="match status" value="1"/>
</dbReference>
<dbReference type="SUPFAM" id="SSF54236">
    <property type="entry name" value="Ubiquitin-like"/>
    <property type="match status" value="1"/>
</dbReference>
<dbReference type="KEGG" id="dmo:Dmoj_GI12531"/>
<dbReference type="InParanoid" id="B4KXX4"/>
<organism evidence="2 3">
    <name type="scientific">Drosophila mojavensis</name>
    <name type="common">Fruit fly</name>
    <dbReference type="NCBI Taxonomy" id="7230"/>
    <lineage>
        <taxon>Eukaryota</taxon>
        <taxon>Metazoa</taxon>
        <taxon>Ecdysozoa</taxon>
        <taxon>Arthropoda</taxon>
        <taxon>Hexapoda</taxon>
        <taxon>Insecta</taxon>
        <taxon>Pterygota</taxon>
        <taxon>Neoptera</taxon>
        <taxon>Endopterygota</taxon>
        <taxon>Diptera</taxon>
        <taxon>Brachycera</taxon>
        <taxon>Muscomorpha</taxon>
        <taxon>Ephydroidea</taxon>
        <taxon>Drosophilidae</taxon>
        <taxon>Drosophila</taxon>
    </lineage>
</organism>
<dbReference type="InterPro" id="IPR029071">
    <property type="entry name" value="Ubiquitin-like_domsf"/>
</dbReference>
<evidence type="ECO:0000313" key="3">
    <source>
        <dbReference type="Proteomes" id="UP000009192"/>
    </source>
</evidence>
<name>B4KXX4_DROMO</name>
<dbReference type="HOGENOM" id="CLU_038863_0_0_1"/>